<dbReference type="Pfam" id="PF03995">
    <property type="entry name" value="Inhibitor_I36"/>
    <property type="match status" value="1"/>
</dbReference>
<comment type="caution">
    <text evidence="2">The sequence shown here is derived from an EMBL/GenBank/DDBJ whole genome shotgun (WGS) entry which is preliminary data.</text>
</comment>
<feature type="chain" id="PRO_5039494793" evidence="1">
    <location>
        <begin position="24"/>
        <end position="159"/>
    </location>
</feature>
<dbReference type="AlphaFoldDB" id="A0A3N2D0F9"/>
<organism evidence="2 3">
    <name type="scientific">Salana multivorans</name>
    <dbReference type="NCBI Taxonomy" id="120377"/>
    <lineage>
        <taxon>Bacteria</taxon>
        <taxon>Bacillati</taxon>
        <taxon>Actinomycetota</taxon>
        <taxon>Actinomycetes</taxon>
        <taxon>Micrococcales</taxon>
        <taxon>Beutenbergiaceae</taxon>
        <taxon>Salana</taxon>
    </lineage>
</organism>
<dbReference type="RefSeq" id="WP_123740242.1">
    <property type="nucleotide sequence ID" value="NZ_RKHQ01000002.1"/>
</dbReference>
<dbReference type="PROSITE" id="PS51257">
    <property type="entry name" value="PROKAR_LIPOPROTEIN"/>
    <property type="match status" value="1"/>
</dbReference>
<evidence type="ECO:0000313" key="2">
    <source>
        <dbReference type="EMBL" id="ROR93256.1"/>
    </source>
</evidence>
<accession>A0A3N2D0F9</accession>
<proteinExistence type="predicted"/>
<keyword evidence="3" id="KW-1185">Reference proteome</keyword>
<gene>
    <name evidence="2" type="ORF">EDD28_2664</name>
</gene>
<dbReference type="Proteomes" id="UP000275356">
    <property type="component" value="Unassembled WGS sequence"/>
</dbReference>
<sequence>MRRVIAAAIAAAALAVGCSAAAAAGPAGAVARGTVQQLVDAVIAEHGGTQTAWNEVSWDGGATVLTLAPDAVGGITPFAAVGSCASGKYCAYSGSNLTGSKLTFSTCGSHSVTALPSVGSIANARSSGVVVALNGVIFVAAQDPGGWKNVSGTVKQIGC</sequence>
<dbReference type="EMBL" id="RKHQ01000002">
    <property type="protein sequence ID" value="ROR93256.1"/>
    <property type="molecule type" value="Genomic_DNA"/>
</dbReference>
<dbReference type="OrthoDB" id="5068397at2"/>
<reference evidence="2 3" key="1">
    <citation type="submission" date="2018-11" db="EMBL/GenBank/DDBJ databases">
        <title>Sequencing the genomes of 1000 actinobacteria strains.</title>
        <authorList>
            <person name="Klenk H.-P."/>
        </authorList>
    </citation>
    <scope>NUCLEOTIDE SEQUENCE [LARGE SCALE GENOMIC DNA]</scope>
    <source>
        <strain evidence="2 3">DSM 13521</strain>
    </source>
</reference>
<protein>
    <submittedName>
        <fullName evidence="2">Peptidase inhibitor family I36</fullName>
    </submittedName>
</protein>
<name>A0A3N2D0F9_9MICO</name>
<feature type="signal peptide" evidence="1">
    <location>
        <begin position="1"/>
        <end position="23"/>
    </location>
</feature>
<evidence type="ECO:0000256" key="1">
    <source>
        <dbReference type="SAM" id="SignalP"/>
    </source>
</evidence>
<keyword evidence="1" id="KW-0732">Signal</keyword>
<evidence type="ECO:0000313" key="3">
    <source>
        <dbReference type="Proteomes" id="UP000275356"/>
    </source>
</evidence>